<dbReference type="Proteomes" id="UP000004277">
    <property type="component" value="Unassembled WGS sequence"/>
</dbReference>
<evidence type="ECO:0000313" key="1">
    <source>
        <dbReference type="EMBL" id="TMS57832.1"/>
    </source>
</evidence>
<gene>
    <name evidence="1" type="ORF">MW7_010155</name>
</gene>
<name>A0ACD3SP14_9BURK</name>
<protein>
    <submittedName>
        <fullName evidence="1">Diguanylate cyclase</fullName>
    </submittedName>
</protein>
<keyword evidence="2" id="KW-1185">Reference proteome</keyword>
<proteinExistence type="predicted"/>
<accession>A0ACD3SP14</accession>
<comment type="caution">
    <text evidence="1">The sequence shown here is derived from an EMBL/GenBank/DDBJ whole genome shotgun (WGS) entry which is preliminary data.</text>
</comment>
<evidence type="ECO:0000313" key="2">
    <source>
        <dbReference type="Proteomes" id="UP000004277"/>
    </source>
</evidence>
<reference evidence="1" key="1">
    <citation type="submission" date="2019-05" db="EMBL/GenBank/DDBJ databases">
        <title>Revised genome assembly of Burkholderiaceae (previously Ralstonia) sp. PBA.</title>
        <authorList>
            <person name="Gan H.M."/>
        </authorList>
    </citation>
    <scope>NUCLEOTIDE SEQUENCE</scope>
    <source>
        <strain evidence="1">PBA</strain>
    </source>
</reference>
<dbReference type="EMBL" id="AKCV02000017">
    <property type="protein sequence ID" value="TMS57832.1"/>
    <property type="molecule type" value="Genomic_DNA"/>
</dbReference>
<sequence length="463" mass="51684">MKNSPSEQMVRDWAAVVAQYAPSTRARVRALAQQHQHALASRFYDSLLSDAAASQLVSHEQVQVRLHASMMRWITDVFADPEDIAPQALVERQIRIGEVHARIDVPVHLVLRGARSLKQGFYALLGAEDESRNDGAAVQLVTQTIDLAMEIMSQTYAHSHERSARADEAYRLLSMVQNASMERERQRAALLDWESAVMYEIAVGEAARLPRMAASEFGLWFRHKGVHAFQGTSEAEAILAAIAHVDEVVQPALEAAQDVEERQRQARELRDHARRMALDLDTLFQKANELEGGRDVLTSLLNRKFLPVVLSKEVAYARERNSQFAVIAIDIDHFKQVNDVHGHEAGDMVLQQFAALLSDSVRGGDYLFRLGGEEFLMLSVDVDEARAVAAAERLRARIAAEVFRLPRDRTMTLTISIGLAMHDGHPDYQRALRRADVALYAAKQRGRNCLVVADQVADKVTAG</sequence>
<organism evidence="1 2">
    <name type="scientific">Imbroritus primus</name>
    <dbReference type="NCBI Taxonomy" id="3058603"/>
    <lineage>
        <taxon>Bacteria</taxon>
        <taxon>Pseudomonadati</taxon>
        <taxon>Pseudomonadota</taxon>
        <taxon>Betaproteobacteria</taxon>
        <taxon>Burkholderiales</taxon>
        <taxon>Burkholderiaceae</taxon>
        <taxon>Imbroritus</taxon>
    </lineage>
</organism>